<organism evidence="1 2">
    <name type="scientific">Lutibacter aestuarii</name>
    <dbReference type="NCBI Taxonomy" id="861111"/>
    <lineage>
        <taxon>Bacteria</taxon>
        <taxon>Pseudomonadati</taxon>
        <taxon>Bacteroidota</taxon>
        <taxon>Flavobacteriia</taxon>
        <taxon>Flavobacteriales</taxon>
        <taxon>Flavobacteriaceae</taxon>
        <taxon>Lutibacter</taxon>
    </lineage>
</organism>
<proteinExistence type="predicted"/>
<comment type="caution">
    <text evidence="1">The sequence shown here is derived from an EMBL/GenBank/DDBJ whole genome shotgun (WGS) entry which is preliminary data.</text>
</comment>
<reference evidence="2" key="1">
    <citation type="journal article" date="2019" name="Int. J. Syst. Evol. Microbiol.">
        <title>The Global Catalogue of Microorganisms (GCM) 10K type strain sequencing project: providing services to taxonomists for standard genome sequencing and annotation.</title>
        <authorList>
            <consortium name="The Broad Institute Genomics Platform"/>
            <consortium name="The Broad Institute Genome Sequencing Center for Infectious Disease"/>
            <person name="Wu L."/>
            <person name="Ma J."/>
        </authorList>
    </citation>
    <scope>NUCLEOTIDE SEQUENCE [LARGE SCALE GENOMIC DNA]</scope>
    <source>
        <strain evidence="2">CCUG 60022</strain>
    </source>
</reference>
<sequence>MVKIVDYKTYQKEDGTEFHALVLQSGVEAVKSRETGRTYLTARSARIACTFDEETCASLKGTELPGSIKKVQVESYEYAVPTTGEIITLSHRYEYVDEQESIVRDNVIDKELVI</sequence>
<evidence type="ECO:0000313" key="2">
    <source>
        <dbReference type="Proteomes" id="UP001597032"/>
    </source>
</evidence>
<dbReference type="EMBL" id="JBHTIC010000017">
    <property type="protein sequence ID" value="MFD0762720.1"/>
    <property type="molecule type" value="Genomic_DNA"/>
</dbReference>
<name>A0ABW2Z8C4_9FLAO</name>
<accession>A0ABW2Z8C4</accession>
<keyword evidence="2" id="KW-1185">Reference proteome</keyword>
<dbReference type="RefSeq" id="WP_386783159.1">
    <property type="nucleotide sequence ID" value="NZ_JBHTIC010000017.1"/>
</dbReference>
<evidence type="ECO:0000313" key="1">
    <source>
        <dbReference type="EMBL" id="MFD0762720.1"/>
    </source>
</evidence>
<dbReference type="Proteomes" id="UP001597032">
    <property type="component" value="Unassembled WGS sequence"/>
</dbReference>
<protein>
    <submittedName>
        <fullName evidence="1">Uncharacterized protein</fullName>
    </submittedName>
</protein>
<gene>
    <name evidence="1" type="ORF">ACFQZW_11565</name>
</gene>